<organism evidence="3">
    <name type="scientific">viral metagenome</name>
    <dbReference type="NCBI Taxonomy" id="1070528"/>
    <lineage>
        <taxon>unclassified sequences</taxon>
        <taxon>metagenomes</taxon>
        <taxon>organismal metagenomes</taxon>
    </lineage>
</organism>
<dbReference type="Pfam" id="PF00096">
    <property type="entry name" value="zf-C2H2"/>
    <property type="match status" value="2"/>
</dbReference>
<protein>
    <recommendedName>
        <fullName evidence="2">C2H2-type domain-containing protein</fullName>
    </recommendedName>
</protein>
<dbReference type="InterPro" id="IPR013087">
    <property type="entry name" value="Znf_C2H2_type"/>
</dbReference>
<feature type="domain" description="C2H2-type" evidence="2">
    <location>
        <begin position="47"/>
        <end position="76"/>
    </location>
</feature>
<evidence type="ECO:0000259" key="2">
    <source>
        <dbReference type="PROSITE" id="PS50157"/>
    </source>
</evidence>
<dbReference type="InterPro" id="IPR036236">
    <property type="entry name" value="Znf_C2H2_sf"/>
</dbReference>
<dbReference type="AlphaFoldDB" id="A0A6C0J1C6"/>
<evidence type="ECO:0000313" key="3">
    <source>
        <dbReference type="EMBL" id="QHT98669.1"/>
    </source>
</evidence>
<dbReference type="Gene3D" id="3.30.160.60">
    <property type="entry name" value="Classic Zinc Finger"/>
    <property type="match status" value="1"/>
</dbReference>
<dbReference type="SMART" id="SM00355">
    <property type="entry name" value="ZnF_C2H2"/>
    <property type="match status" value="2"/>
</dbReference>
<dbReference type="PROSITE" id="PS50157">
    <property type="entry name" value="ZINC_FINGER_C2H2_2"/>
    <property type="match status" value="2"/>
</dbReference>
<dbReference type="SUPFAM" id="SSF57667">
    <property type="entry name" value="beta-beta-alpha zinc fingers"/>
    <property type="match status" value="1"/>
</dbReference>
<accession>A0A6C0J1C6</accession>
<keyword evidence="1" id="KW-0175">Coiled coil</keyword>
<name>A0A6C0J1C6_9ZZZZ</name>
<proteinExistence type="predicted"/>
<sequence>MSFICKYCDKEFTLQGNLLKHQKTTKYCIKIQKERSESVEDTDIKSFNCEYCKKNFTTKNNLSRHYKSCIEKYKKLLSLSETKLEEKDKHILNLEQKNRDLEEQLKIVRLEVENEMYKERTEKLESTVEEMAKQPKHITNNQNKIIIAAPLDLSRDSITEALQNFSDNHLIQGQKGVAKFAYDNMLKDKDGKLIYICTDPSRQIFQYKNDQGKIEKDVRATRLTQALLEADIKQTSHKIAWDNMKDGDNEVFMTYTNHYQDIQELEQDNSKFSKELCCLTAK</sequence>
<feature type="coiled-coil region" evidence="1">
    <location>
        <begin position="84"/>
        <end position="134"/>
    </location>
</feature>
<reference evidence="3" key="1">
    <citation type="journal article" date="2020" name="Nature">
        <title>Giant virus diversity and host interactions through global metagenomics.</title>
        <authorList>
            <person name="Schulz F."/>
            <person name="Roux S."/>
            <person name="Paez-Espino D."/>
            <person name="Jungbluth S."/>
            <person name="Walsh D.A."/>
            <person name="Denef V.J."/>
            <person name="McMahon K.D."/>
            <person name="Konstantinidis K.T."/>
            <person name="Eloe-Fadrosh E.A."/>
            <person name="Kyrpides N.C."/>
            <person name="Woyke T."/>
        </authorList>
    </citation>
    <scope>NUCLEOTIDE SEQUENCE</scope>
    <source>
        <strain evidence="3">GVMAG-M-3300025676-16</strain>
    </source>
</reference>
<evidence type="ECO:0000256" key="1">
    <source>
        <dbReference type="SAM" id="Coils"/>
    </source>
</evidence>
<feature type="domain" description="C2H2-type" evidence="2">
    <location>
        <begin position="3"/>
        <end position="24"/>
    </location>
</feature>
<dbReference type="EMBL" id="MN740295">
    <property type="protein sequence ID" value="QHT98669.1"/>
    <property type="molecule type" value="Genomic_DNA"/>
</dbReference>